<organism evidence="1 2">
    <name type="scientific">Coprinellus micaceus</name>
    <name type="common">Glistening ink-cap mushroom</name>
    <name type="synonym">Coprinus micaceus</name>
    <dbReference type="NCBI Taxonomy" id="71717"/>
    <lineage>
        <taxon>Eukaryota</taxon>
        <taxon>Fungi</taxon>
        <taxon>Dikarya</taxon>
        <taxon>Basidiomycota</taxon>
        <taxon>Agaricomycotina</taxon>
        <taxon>Agaricomycetes</taxon>
        <taxon>Agaricomycetidae</taxon>
        <taxon>Agaricales</taxon>
        <taxon>Agaricineae</taxon>
        <taxon>Psathyrellaceae</taxon>
        <taxon>Coprinellus</taxon>
    </lineage>
</organism>
<keyword evidence="2" id="KW-1185">Reference proteome</keyword>
<dbReference type="AlphaFoldDB" id="A0A4Y7TN20"/>
<dbReference type="Proteomes" id="UP000298030">
    <property type="component" value="Unassembled WGS sequence"/>
</dbReference>
<gene>
    <name evidence="1" type="ORF">FA13DRAFT_1788000</name>
</gene>
<protein>
    <submittedName>
        <fullName evidence="1">Uncharacterized protein</fullName>
    </submittedName>
</protein>
<dbReference type="EMBL" id="QPFP01000007">
    <property type="protein sequence ID" value="TEB35351.1"/>
    <property type="molecule type" value="Genomic_DNA"/>
</dbReference>
<name>A0A4Y7TN20_COPMI</name>
<evidence type="ECO:0000313" key="1">
    <source>
        <dbReference type="EMBL" id="TEB35351.1"/>
    </source>
</evidence>
<comment type="caution">
    <text evidence="1">The sequence shown here is derived from an EMBL/GenBank/DDBJ whole genome shotgun (WGS) entry which is preliminary data.</text>
</comment>
<evidence type="ECO:0000313" key="2">
    <source>
        <dbReference type="Proteomes" id="UP000298030"/>
    </source>
</evidence>
<reference evidence="1 2" key="1">
    <citation type="journal article" date="2019" name="Nat. Ecol. Evol.">
        <title>Megaphylogeny resolves global patterns of mushroom evolution.</title>
        <authorList>
            <person name="Varga T."/>
            <person name="Krizsan K."/>
            <person name="Foldi C."/>
            <person name="Dima B."/>
            <person name="Sanchez-Garcia M."/>
            <person name="Sanchez-Ramirez S."/>
            <person name="Szollosi G.J."/>
            <person name="Szarkandi J.G."/>
            <person name="Papp V."/>
            <person name="Albert L."/>
            <person name="Andreopoulos W."/>
            <person name="Angelini C."/>
            <person name="Antonin V."/>
            <person name="Barry K.W."/>
            <person name="Bougher N.L."/>
            <person name="Buchanan P."/>
            <person name="Buyck B."/>
            <person name="Bense V."/>
            <person name="Catcheside P."/>
            <person name="Chovatia M."/>
            <person name="Cooper J."/>
            <person name="Damon W."/>
            <person name="Desjardin D."/>
            <person name="Finy P."/>
            <person name="Geml J."/>
            <person name="Haridas S."/>
            <person name="Hughes K."/>
            <person name="Justo A."/>
            <person name="Karasinski D."/>
            <person name="Kautmanova I."/>
            <person name="Kiss B."/>
            <person name="Kocsube S."/>
            <person name="Kotiranta H."/>
            <person name="LaButti K.M."/>
            <person name="Lechner B.E."/>
            <person name="Liimatainen K."/>
            <person name="Lipzen A."/>
            <person name="Lukacs Z."/>
            <person name="Mihaltcheva S."/>
            <person name="Morgado L.N."/>
            <person name="Niskanen T."/>
            <person name="Noordeloos M.E."/>
            <person name="Ohm R.A."/>
            <person name="Ortiz-Santana B."/>
            <person name="Ovrebo C."/>
            <person name="Racz N."/>
            <person name="Riley R."/>
            <person name="Savchenko A."/>
            <person name="Shiryaev A."/>
            <person name="Soop K."/>
            <person name="Spirin V."/>
            <person name="Szebenyi C."/>
            <person name="Tomsovsky M."/>
            <person name="Tulloss R.E."/>
            <person name="Uehling J."/>
            <person name="Grigoriev I.V."/>
            <person name="Vagvolgyi C."/>
            <person name="Papp T."/>
            <person name="Martin F.M."/>
            <person name="Miettinen O."/>
            <person name="Hibbett D.S."/>
            <person name="Nagy L.G."/>
        </authorList>
    </citation>
    <scope>NUCLEOTIDE SEQUENCE [LARGE SCALE GENOMIC DNA]</scope>
    <source>
        <strain evidence="1 2">FP101781</strain>
    </source>
</reference>
<proteinExistence type="predicted"/>
<sequence>MQSGCILIDATARLNAIAGPKHQFFRKARWEQAPDASELDGLCIFPEEKPRQKQAAGKTTTNTFKIPPAATGKSIGLPLANNIGKPVAKDKEVVTSTQAVEIQLVAHGFDIAPQIDVDFFIFAAVAFGLGAWNQPDLVNEICARIRHDVKSMLGRLLPKPSNDIMCMALAYINKLFGERHSVSVLATGWGQSLVALRIIRLGLTLAYKWHEDYPNSFECGLCPWEVCDCAELNGWDTCGDVTDFPKDKNKTITEIWKRTKLHPRLPRYALARMEMEALIALKFNLHACVSGIEWISFLGGLRALSNTDAGAERVSQEACRMTRLAIFGLVEAGLRDRFKRAKVA</sequence>
<accession>A0A4Y7TN20</accession>